<name>A0A7J5JQC5_BACT4</name>
<sequence length="206" mass="23687">MKPFTECRIFNYFSLSLNREPAVPEADFFSSYTEYEQCLYDLAIGSVPILERLRHLLHSEVELISLKKLFIKTEQHHVPIAEFYLDKCLLLVEAEIKLVNFSVQYPRTIETPSSFLSSLHWKGTLVNLMELISSLDYSELVTDASGKRLSFAGIVSAFEKLFNVSISKPYDLRADLARRKKNLSVLLPKLKENYEKNIVNCGIESK</sequence>
<dbReference type="Proteomes" id="UP000460317">
    <property type="component" value="Unassembled WGS sequence"/>
</dbReference>
<evidence type="ECO:0000313" key="1">
    <source>
        <dbReference type="EMBL" id="KAB4453624.1"/>
    </source>
</evidence>
<evidence type="ECO:0000313" key="2">
    <source>
        <dbReference type="Proteomes" id="UP000460317"/>
    </source>
</evidence>
<accession>A0A7J5JQC5</accession>
<organism evidence="1 2">
    <name type="scientific">Bacteroides thetaiotaomicron</name>
    <dbReference type="NCBI Taxonomy" id="818"/>
    <lineage>
        <taxon>Bacteria</taxon>
        <taxon>Pseudomonadati</taxon>
        <taxon>Bacteroidota</taxon>
        <taxon>Bacteroidia</taxon>
        <taxon>Bacteroidales</taxon>
        <taxon>Bacteroidaceae</taxon>
        <taxon>Bacteroides</taxon>
    </lineage>
</organism>
<protein>
    <submittedName>
        <fullName evidence="1">RteC protein</fullName>
    </submittedName>
</protein>
<proteinExistence type="predicted"/>
<dbReference type="EMBL" id="WCSB01000005">
    <property type="protein sequence ID" value="KAB4453624.1"/>
    <property type="molecule type" value="Genomic_DNA"/>
</dbReference>
<comment type="caution">
    <text evidence="1">The sequence shown here is derived from an EMBL/GenBank/DDBJ whole genome shotgun (WGS) entry which is preliminary data.</text>
</comment>
<gene>
    <name evidence="1" type="ORF">GAN93_07825</name>
</gene>
<dbReference type="RefSeq" id="WP_130041487.1">
    <property type="nucleotide sequence ID" value="NZ_RCXW01000005.1"/>
</dbReference>
<reference evidence="1 2" key="1">
    <citation type="journal article" date="2019" name="Nat. Med.">
        <title>A library of human gut bacterial isolates paired with longitudinal multiomics data enables mechanistic microbiome research.</title>
        <authorList>
            <person name="Poyet M."/>
            <person name="Groussin M."/>
            <person name="Gibbons S.M."/>
            <person name="Avila-Pacheco J."/>
            <person name="Jiang X."/>
            <person name="Kearney S.M."/>
            <person name="Perrotta A.R."/>
            <person name="Berdy B."/>
            <person name="Zhao S."/>
            <person name="Lieberman T.D."/>
            <person name="Swanson P.K."/>
            <person name="Smith M."/>
            <person name="Roesemann S."/>
            <person name="Alexander J.E."/>
            <person name="Rich S.A."/>
            <person name="Livny J."/>
            <person name="Vlamakis H."/>
            <person name="Clish C."/>
            <person name="Bullock K."/>
            <person name="Deik A."/>
            <person name="Scott J."/>
            <person name="Pierce K.A."/>
            <person name="Xavier R.J."/>
            <person name="Alm E.J."/>
        </authorList>
    </citation>
    <scope>NUCLEOTIDE SEQUENCE [LARGE SCALE GENOMIC DNA]</scope>
    <source>
        <strain evidence="1 2">BIOML-A165</strain>
    </source>
</reference>
<dbReference type="AlphaFoldDB" id="A0A7J5JQC5"/>
<dbReference type="InterPro" id="IPR018534">
    <property type="entry name" value="Tet_reg_excision_RteC"/>
</dbReference>
<dbReference type="Pfam" id="PF09357">
    <property type="entry name" value="RteC"/>
    <property type="match status" value="1"/>
</dbReference>